<comment type="caution">
    <text evidence="2">The sequence shown here is derived from an EMBL/GenBank/DDBJ whole genome shotgun (WGS) entry which is preliminary data.</text>
</comment>
<sequence>MVVLQVVRPYGHGHGAPRGRCMLRSPAGPVPPTGLHGNPADYLARLSGAEVPFIDEASGICQPHAAPAVGPGPSGRENSTTIAPHGEGWVG</sequence>
<evidence type="ECO:0000313" key="3">
    <source>
        <dbReference type="Proteomes" id="UP000703269"/>
    </source>
</evidence>
<accession>A0A9P3GL36</accession>
<dbReference type="AlphaFoldDB" id="A0A9P3GL36"/>
<gene>
    <name evidence="2" type="ORF">PsYK624_135080</name>
</gene>
<evidence type="ECO:0000256" key="1">
    <source>
        <dbReference type="SAM" id="MobiDB-lite"/>
    </source>
</evidence>
<evidence type="ECO:0000313" key="2">
    <source>
        <dbReference type="EMBL" id="GJE97292.1"/>
    </source>
</evidence>
<dbReference type="EMBL" id="BPQB01000070">
    <property type="protein sequence ID" value="GJE97292.1"/>
    <property type="molecule type" value="Genomic_DNA"/>
</dbReference>
<reference evidence="2 3" key="1">
    <citation type="submission" date="2021-08" db="EMBL/GenBank/DDBJ databases">
        <title>Draft Genome Sequence of Phanerochaete sordida strain YK-624.</title>
        <authorList>
            <person name="Mori T."/>
            <person name="Dohra H."/>
            <person name="Suzuki T."/>
            <person name="Kawagishi H."/>
            <person name="Hirai H."/>
        </authorList>
    </citation>
    <scope>NUCLEOTIDE SEQUENCE [LARGE SCALE GENOMIC DNA]</scope>
    <source>
        <strain evidence="2 3">YK-624</strain>
    </source>
</reference>
<name>A0A9P3GL36_9APHY</name>
<feature type="region of interest" description="Disordered" evidence="1">
    <location>
        <begin position="64"/>
        <end position="91"/>
    </location>
</feature>
<dbReference type="Proteomes" id="UP000703269">
    <property type="component" value="Unassembled WGS sequence"/>
</dbReference>
<proteinExistence type="predicted"/>
<protein>
    <submittedName>
        <fullName evidence="2">Uncharacterized protein</fullName>
    </submittedName>
</protein>
<keyword evidence="3" id="KW-1185">Reference proteome</keyword>
<organism evidence="2 3">
    <name type="scientific">Phanerochaete sordida</name>
    <dbReference type="NCBI Taxonomy" id="48140"/>
    <lineage>
        <taxon>Eukaryota</taxon>
        <taxon>Fungi</taxon>
        <taxon>Dikarya</taxon>
        <taxon>Basidiomycota</taxon>
        <taxon>Agaricomycotina</taxon>
        <taxon>Agaricomycetes</taxon>
        <taxon>Polyporales</taxon>
        <taxon>Phanerochaetaceae</taxon>
        <taxon>Phanerochaete</taxon>
    </lineage>
</organism>